<dbReference type="InterPro" id="IPR023346">
    <property type="entry name" value="Lysozyme-like_dom_sf"/>
</dbReference>
<dbReference type="GO" id="GO:0009002">
    <property type="term" value="F:serine-type D-Ala-D-Ala carboxypeptidase activity"/>
    <property type="evidence" value="ECO:0007669"/>
    <property type="project" value="UniProtKB-EC"/>
</dbReference>
<dbReference type="Proteomes" id="UP000294854">
    <property type="component" value="Unassembled WGS sequence"/>
</dbReference>
<keyword evidence="7" id="KW-0808">Transferase</keyword>
<evidence type="ECO:0000259" key="20">
    <source>
        <dbReference type="Pfam" id="PF00912"/>
    </source>
</evidence>
<evidence type="ECO:0000256" key="3">
    <source>
        <dbReference type="ARBA" id="ARBA00022475"/>
    </source>
</evidence>
<dbReference type="Gene3D" id="6.20.370.110">
    <property type="match status" value="1"/>
</dbReference>
<evidence type="ECO:0000313" key="21">
    <source>
        <dbReference type="EMBL" id="TDG75884.1"/>
    </source>
</evidence>
<dbReference type="GO" id="GO:0030288">
    <property type="term" value="C:outer membrane-bounded periplasmic space"/>
    <property type="evidence" value="ECO:0007669"/>
    <property type="project" value="TreeGrafter"/>
</dbReference>
<dbReference type="PANTHER" id="PTHR32282:SF32">
    <property type="entry name" value="PENICILLIN-BINDING PROTEIN 2A"/>
    <property type="match status" value="1"/>
</dbReference>
<organism evidence="21 22">
    <name type="scientific">Secundilactobacillus malefermentans</name>
    <dbReference type="NCBI Taxonomy" id="176292"/>
    <lineage>
        <taxon>Bacteria</taxon>
        <taxon>Bacillati</taxon>
        <taxon>Bacillota</taxon>
        <taxon>Bacilli</taxon>
        <taxon>Lactobacillales</taxon>
        <taxon>Lactobacillaceae</taxon>
        <taxon>Secundilactobacillus</taxon>
    </lineage>
</organism>
<proteinExistence type="inferred from homology"/>
<dbReference type="InterPro" id="IPR050396">
    <property type="entry name" value="Glycosyltr_51/Transpeptidase"/>
</dbReference>
<feature type="domain" description="Penicillin-binding protein transpeptidase" evidence="19">
    <location>
        <begin position="361"/>
        <end position="606"/>
    </location>
</feature>
<dbReference type="SUPFAM" id="SSF56601">
    <property type="entry name" value="beta-lactamase/transpeptidase-like"/>
    <property type="match status" value="1"/>
</dbReference>
<dbReference type="RefSeq" id="WP_010619988.1">
    <property type="nucleotide sequence ID" value="NZ_CP042371.1"/>
</dbReference>
<comment type="catalytic activity">
    <reaction evidence="17">
        <text>[GlcNAc-(1-&gt;4)-Mur2Ac(oyl-L-Ala-gamma-D-Glu-L-Lys-D-Ala-D-Ala)](n)-di-trans,octa-cis-undecaprenyl diphosphate + beta-D-GlcNAc-(1-&gt;4)-Mur2Ac(oyl-L-Ala-gamma-D-Glu-L-Lys-D-Ala-D-Ala)-di-trans,octa-cis-undecaprenyl diphosphate = [GlcNAc-(1-&gt;4)-Mur2Ac(oyl-L-Ala-gamma-D-Glu-L-Lys-D-Ala-D-Ala)](n+1)-di-trans,octa-cis-undecaprenyl diphosphate + di-trans,octa-cis-undecaprenyl diphosphate + H(+)</text>
        <dbReference type="Rhea" id="RHEA:23708"/>
        <dbReference type="Rhea" id="RHEA-COMP:9602"/>
        <dbReference type="Rhea" id="RHEA-COMP:9603"/>
        <dbReference type="ChEBI" id="CHEBI:15378"/>
        <dbReference type="ChEBI" id="CHEBI:58405"/>
        <dbReference type="ChEBI" id="CHEBI:60033"/>
        <dbReference type="ChEBI" id="CHEBI:78435"/>
        <dbReference type="EC" id="2.4.99.28"/>
    </reaction>
</comment>
<evidence type="ECO:0000256" key="5">
    <source>
        <dbReference type="ARBA" id="ARBA00022670"/>
    </source>
</evidence>
<comment type="similarity">
    <text evidence="1">In the C-terminal section; belongs to the transpeptidase family.</text>
</comment>
<evidence type="ECO:0000256" key="11">
    <source>
        <dbReference type="ARBA" id="ARBA00022984"/>
    </source>
</evidence>
<dbReference type="Pfam" id="PF00905">
    <property type="entry name" value="Transpeptidase"/>
    <property type="match status" value="1"/>
</dbReference>
<keyword evidence="6" id="KW-0328">Glycosyltransferase</keyword>
<dbReference type="Pfam" id="PF00912">
    <property type="entry name" value="Transgly"/>
    <property type="match status" value="1"/>
</dbReference>
<sequence length="711" mass="77760">MNENGFRGFLTKIRKGLSPYWQSFKKRLKQVWHRFQLTRVILATLLAIILVGSAVLTYEAKTADVENLKAALEQPTVVYDKEGKKAGTLLSQKGTYVGLDKISPNIQNAVISTEDRNFYHEYGFSVKGIARAFYLYGKNKLLGRNYISGGGSTLTQQLTKNAFLSQEQTITRKAKELFLSIEVENVYTKKDILSMYLNNAYFGNGVWGVQDASEKYFGKSASELTVPEAATLAGSLRNPSAYNPIDHPQASRDRRNLVLKLMNENKVLSSAEVTKYSATSMNISDNYNYQSSYRYPYYFDAVINEAISKYGLTESEIMNRGYKIYTDLDQNYQKQMQTQFKNSTLFPANASDGTKVQAASIALDPADGGVMAVVGGRGKHVFRGYNRATQMRRQPGSAMKPLAVYTPALQNGYFYDSELSDKKQSFGSNNYSPKNYNNVYQNKVPMYEALAQSMNVPAVWLLNKIGVNKGYESVKNFGIPITKSDKNLALALGGLSTGVSPQQLAAAYTAFANGGQVTQAHYITKIVDASGNVIVDSPKVSNKRIMTKKVAKEMTSMMMGVFNSGSGVSAKPYGYTIAGKTGSTEADGTGDSDATKDKWIVGYTPDIVVTTWEGFDNTSKSQHLENLSATGVGPLFRNEMQSILPYTANTAFNTKDAATIAKGESGGSSSSIWDSVAKGASDFSDKVTKGASGAAQAAKDLWDQAKSVLGQ</sequence>
<dbReference type="GO" id="GO:0008658">
    <property type="term" value="F:penicillin binding"/>
    <property type="evidence" value="ECO:0007669"/>
    <property type="project" value="InterPro"/>
</dbReference>
<dbReference type="FunFam" id="1.10.3810.10:FF:000001">
    <property type="entry name" value="Penicillin-binding protein 1A"/>
    <property type="match status" value="1"/>
</dbReference>
<keyword evidence="22" id="KW-1185">Reference proteome</keyword>
<dbReference type="GO" id="GO:0071555">
    <property type="term" value="P:cell wall organization"/>
    <property type="evidence" value="ECO:0007669"/>
    <property type="project" value="UniProtKB-KW"/>
</dbReference>
<keyword evidence="10" id="KW-0133">Cell shape</keyword>
<dbReference type="AlphaFoldDB" id="A0A4R5NMG3"/>
<keyword evidence="11" id="KW-0573">Peptidoglycan synthesis</keyword>
<dbReference type="NCBIfam" id="TIGR02074">
    <property type="entry name" value="PBP_1a_fam"/>
    <property type="match status" value="1"/>
</dbReference>
<dbReference type="EMBL" id="PUFO01000063">
    <property type="protein sequence ID" value="TDG75884.1"/>
    <property type="molecule type" value="Genomic_DNA"/>
</dbReference>
<evidence type="ECO:0000256" key="9">
    <source>
        <dbReference type="ARBA" id="ARBA00022801"/>
    </source>
</evidence>
<keyword evidence="5" id="KW-0645">Protease</keyword>
<reference evidence="21 22" key="1">
    <citation type="journal article" date="2019" name="Appl. Microbiol. Biotechnol.">
        <title>Uncovering carbohydrate metabolism through a genotype-phenotype association study of 56 lactic acid bacteria genomes.</title>
        <authorList>
            <person name="Buron-Moles G."/>
            <person name="Chailyan A."/>
            <person name="Dolejs I."/>
            <person name="Forster J."/>
            <person name="Miks M.H."/>
        </authorList>
    </citation>
    <scope>NUCLEOTIDE SEQUENCE [LARGE SCALE GENOMIC DNA]</scope>
    <source>
        <strain evidence="21 22">ATCC 49373</strain>
    </source>
</reference>
<keyword evidence="8 18" id="KW-0812">Transmembrane</keyword>
<comment type="similarity">
    <text evidence="2">In the N-terminal section; belongs to the glycosyltransferase 51 family.</text>
</comment>
<keyword evidence="3" id="KW-1003">Cell membrane</keyword>
<comment type="caution">
    <text evidence="21">The sequence shown here is derived from an EMBL/GenBank/DDBJ whole genome shotgun (WGS) entry which is preliminary data.</text>
</comment>
<dbReference type="InterPro" id="IPR001264">
    <property type="entry name" value="Glyco_trans_51"/>
</dbReference>
<evidence type="ECO:0000256" key="16">
    <source>
        <dbReference type="ARBA" id="ARBA00034000"/>
    </source>
</evidence>
<dbReference type="InterPro" id="IPR001460">
    <property type="entry name" value="PCN-bd_Tpept"/>
</dbReference>
<comment type="catalytic activity">
    <reaction evidence="16">
        <text>Preferential cleavage: (Ac)2-L-Lys-D-Ala-|-D-Ala. Also transpeptidation of peptidyl-alanyl moieties that are N-acyl substituents of D-alanine.</text>
        <dbReference type="EC" id="3.4.16.4"/>
    </reaction>
</comment>
<keyword evidence="12 18" id="KW-1133">Transmembrane helix</keyword>
<accession>A0A4R5NMG3</accession>
<dbReference type="GO" id="GO:0006508">
    <property type="term" value="P:proteolysis"/>
    <property type="evidence" value="ECO:0007669"/>
    <property type="project" value="UniProtKB-KW"/>
</dbReference>
<protein>
    <submittedName>
        <fullName evidence="21">Uncharacterized protein</fullName>
    </submittedName>
</protein>
<evidence type="ECO:0000256" key="13">
    <source>
        <dbReference type="ARBA" id="ARBA00023136"/>
    </source>
</evidence>
<keyword evidence="15" id="KW-0961">Cell wall biogenesis/degradation</keyword>
<evidence type="ECO:0000313" key="22">
    <source>
        <dbReference type="Proteomes" id="UP000294854"/>
    </source>
</evidence>
<evidence type="ECO:0000256" key="14">
    <source>
        <dbReference type="ARBA" id="ARBA00023268"/>
    </source>
</evidence>
<evidence type="ECO:0000256" key="18">
    <source>
        <dbReference type="SAM" id="Phobius"/>
    </source>
</evidence>
<keyword evidence="13 18" id="KW-0472">Membrane</keyword>
<evidence type="ECO:0000256" key="1">
    <source>
        <dbReference type="ARBA" id="ARBA00007090"/>
    </source>
</evidence>
<evidence type="ECO:0000256" key="6">
    <source>
        <dbReference type="ARBA" id="ARBA00022676"/>
    </source>
</evidence>
<evidence type="ECO:0000256" key="2">
    <source>
        <dbReference type="ARBA" id="ARBA00007739"/>
    </source>
</evidence>
<evidence type="ECO:0000259" key="19">
    <source>
        <dbReference type="Pfam" id="PF00905"/>
    </source>
</evidence>
<evidence type="ECO:0000256" key="17">
    <source>
        <dbReference type="ARBA" id="ARBA00049902"/>
    </source>
</evidence>
<dbReference type="GO" id="GO:0008360">
    <property type="term" value="P:regulation of cell shape"/>
    <property type="evidence" value="ECO:0007669"/>
    <property type="project" value="UniProtKB-KW"/>
</dbReference>
<evidence type="ECO:0000256" key="4">
    <source>
        <dbReference type="ARBA" id="ARBA00022645"/>
    </source>
</evidence>
<evidence type="ECO:0000256" key="15">
    <source>
        <dbReference type="ARBA" id="ARBA00023316"/>
    </source>
</evidence>
<feature type="transmembrane region" description="Helical" evidence="18">
    <location>
        <begin position="37"/>
        <end position="58"/>
    </location>
</feature>
<keyword evidence="14" id="KW-0511">Multifunctional enzyme</keyword>
<evidence type="ECO:0000256" key="10">
    <source>
        <dbReference type="ARBA" id="ARBA00022960"/>
    </source>
</evidence>
<gene>
    <name evidence="21" type="ORF">C5L31_000660</name>
</gene>
<dbReference type="GO" id="GO:0008955">
    <property type="term" value="F:peptidoglycan glycosyltransferase activity"/>
    <property type="evidence" value="ECO:0007669"/>
    <property type="project" value="UniProtKB-EC"/>
</dbReference>
<evidence type="ECO:0000256" key="8">
    <source>
        <dbReference type="ARBA" id="ARBA00022692"/>
    </source>
</evidence>
<dbReference type="Gene3D" id="3.40.710.10">
    <property type="entry name" value="DD-peptidase/beta-lactamase superfamily"/>
    <property type="match status" value="1"/>
</dbReference>
<dbReference type="SUPFAM" id="SSF53955">
    <property type="entry name" value="Lysozyme-like"/>
    <property type="match status" value="1"/>
</dbReference>
<dbReference type="GO" id="GO:0009252">
    <property type="term" value="P:peptidoglycan biosynthetic process"/>
    <property type="evidence" value="ECO:0007669"/>
    <property type="project" value="UniProtKB-KW"/>
</dbReference>
<keyword evidence="9" id="KW-0378">Hydrolase</keyword>
<evidence type="ECO:0000256" key="7">
    <source>
        <dbReference type="ARBA" id="ARBA00022679"/>
    </source>
</evidence>
<keyword evidence="4" id="KW-0121">Carboxypeptidase</keyword>
<name>A0A4R5NMG3_9LACO</name>
<dbReference type="STRING" id="1122149.FD44_GL000705"/>
<dbReference type="PANTHER" id="PTHR32282">
    <property type="entry name" value="BINDING PROTEIN TRANSPEPTIDASE, PUTATIVE-RELATED"/>
    <property type="match status" value="1"/>
</dbReference>
<evidence type="ECO:0000256" key="12">
    <source>
        <dbReference type="ARBA" id="ARBA00022989"/>
    </source>
</evidence>
<dbReference type="InterPro" id="IPR012338">
    <property type="entry name" value="Beta-lactam/transpept-like"/>
</dbReference>
<feature type="domain" description="Glycosyl transferase family 51" evidence="20">
    <location>
        <begin position="87"/>
        <end position="262"/>
    </location>
</feature>
<dbReference type="InterPro" id="IPR036950">
    <property type="entry name" value="PBP_transglycosylase"/>
</dbReference>
<dbReference type="Gene3D" id="1.10.3810.10">
    <property type="entry name" value="Biosynthetic peptidoglycan transglycosylase-like"/>
    <property type="match status" value="1"/>
</dbReference>